<dbReference type="AlphaFoldDB" id="S8FKV1"/>
<dbReference type="GO" id="GO:0005524">
    <property type="term" value="F:ATP binding"/>
    <property type="evidence" value="ECO:0007669"/>
    <property type="project" value="InterPro"/>
</dbReference>
<gene>
    <name evidence="3" type="ORF">FOMPIDRAFT_99740</name>
</gene>
<dbReference type="InterPro" id="IPR011009">
    <property type="entry name" value="Kinase-like_dom_sf"/>
</dbReference>
<dbReference type="GO" id="GO:0005737">
    <property type="term" value="C:cytoplasm"/>
    <property type="evidence" value="ECO:0007669"/>
    <property type="project" value="TreeGrafter"/>
</dbReference>
<evidence type="ECO:0000313" key="3">
    <source>
        <dbReference type="EMBL" id="EPT02001.1"/>
    </source>
</evidence>
<dbReference type="PANTHER" id="PTHR24361">
    <property type="entry name" value="MITOGEN-ACTIVATED KINASE KINASE KINASE"/>
    <property type="match status" value="1"/>
</dbReference>
<evidence type="ECO:0000256" key="1">
    <source>
        <dbReference type="SAM" id="MobiDB-lite"/>
    </source>
</evidence>
<feature type="compositionally biased region" description="Polar residues" evidence="1">
    <location>
        <begin position="8"/>
        <end position="20"/>
    </location>
</feature>
<dbReference type="InterPro" id="IPR053235">
    <property type="entry name" value="Ser_Thr_kinase"/>
</dbReference>
<dbReference type="Proteomes" id="UP000015241">
    <property type="component" value="Unassembled WGS sequence"/>
</dbReference>
<dbReference type="eggNOG" id="KOG0581">
    <property type="taxonomic scope" value="Eukaryota"/>
</dbReference>
<sequence>MGVRLCARTSSGRALSSTQDDTSEKHVEAPPKVSESMLCPPTEREEPQTGALPRLSRLWIPSELGARGDLPTTSTEPPSELGSIPSWSSSASPHGDNSLDLARLVVRGIVSEGASGTVYLVHDTVQERDATMKVVRLSRSLATEVRLLRKLSRDPHGFLLTPYTGASRHEWQSASGDLHILTEYYAGGTLEAYLGSLSHREVWLVTAELILGLSWLHAHQYIHHALSPANILVGGDGHCAIAGLDSCRRVGRGRKLQSDGLDFALAMTAPELQVQGAEYDEKVDVWSLGVTVSELLTGKLFAMTGDGVRSQTAFEEMCGVASRRMQRAERACGYLVSLTEDMLEVDPERRKSLSEISLDPGFRHMGICWEDVLSEREIGRV</sequence>
<dbReference type="Gene3D" id="1.10.510.10">
    <property type="entry name" value="Transferase(Phosphotransferase) domain 1"/>
    <property type="match status" value="1"/>
</dbReference>
<dbReference type="SUPFAM" id="SSF56112">
    <property type="entry name" value="Protein kinase-like (PK-like)"/>
    <property type="match status" value="1"/>
</dbReference>
<dbReference type="HOGENOM" id="CLU_725699_0_0_1"/>
<dbReference type="EMBL" id="KE504138">
    <property type="protein sequence ID" value="EPT02001.1"/>
    <property type="molecule type" value="Genomic_DNA"/>
</dbReference>
<dbReference type="PROSITE" id="PS50011">
    <property type="entry name" value="PROTEIN_KINASE_DOM"/>
    <property type="match status" value="1"/>
</dbReference>
<dbReference type="InParanoid" id="S8FKV1"/>
<feature type="domain" description="Protein kinase" evidence="2">
    <location>
        <begin position="104"/>
        <end position="362"/>
    </location>
</feature>
<organism evidence="3 4">
    <name type="scientific">Fomitopsis schrenkii</name>
    <name type="common">Brown rot fungus</name>
    <dbReference type="NCBI Taxonomy" id="2126942"/>
    <lineage>
        <taxon>Eukaryota</taxon>
        <taxon>Fungi</taxon>
        <taxon>Dikarya</taxon>
        <taxon>Basidiomycota</taxon>
        <taxon>Agaricomycotina</taxon>
        <taxon>Agaricomycetes</taxon>
        <taxon>Polyporales</taxon>
        <taxon>Fomitopsis</taxon>
    </lineage>
</organism>
<dbReference type="CDD" id="cd00180">
    <property type="entry name" value="PKc"/>
    <property type="match status" value="1"/>
</dbReference>
<keyword evidence="4" id="KW-1185">Reference proteome</keyword>
<feature type="compositionally biased region" description="Low complexity" evidence="1">
    <location>
        <begin position="83"/>
        <end position="92"/>
    </location>
</feature>
<dbReference type="Pfam" id="PF00069">
    <property type="entry name" value="Pkinase"/>
    <property type="match status" value="1"/>
</dbReference>
<evidence type="ECO:0000259" key="2">
    <source>
        <dbReference type="PROSITE" id="PS50011"/>
    </source>
</evidence>
<dbReference type="STRING" id="743788.S8FKV1"/>
<dbReference type="InterPro" id="IPR000719">
    <property type="entry name" value="Prot_kinase_dom"/>
</dbReference>
<evidence type="ECO:0000313" key="4">
    <source>
        <dbReference type="Proteomes" id="UP000015241"/>
    </source>
</evidence>
<accession>S8FKV1</accession>
<proteinExistence type="predicted"/>
<dbReference type="GO" id="GO:0004674">
    <property type="term" value="F:protein serine/threonine kinase activity"/>
    <property type="evidence" value="ECO:0007669"/>
    <property type="project" value="TreeGrafter"/>
</dbReference>
<dbReference type="OrthoDB" id="10252171at2759"/>
<protein>
    <recommendedName>
        <fullName evidence="2">Protein kinase domain-containing protein</fullName>
    </recommendedName>
</protein>
<reference evidence="3 4" key="1">
    <citation type="journal article" date="2012" name="Science">
        <title>The Paleozoic origin of enzymatic lignin decomposition reconstructed from 31 fungal genomes.</title>
        <authorList>
            <person name="Floudas D."/>
            <person name="Binder M."/>
            <person name="Riley R."/>
            <person name="Barry K."/>
            <person name="Blanchette R.A."/>
            <person name="Henrissat B."/>
            <person name="Martinez A.T."/>
            <person name="Otillar R."/>
            <person name="Spatafora J.W."/>
            <person name="Yadav J.S."/>
            <person name="Aerts A."/>
            <person name="Benoit I."/>
            <person name="Boyd A."/>
            <person name="Carlson A."/>
            <person name="Copeland A."/>
            <person name="Coutinho P.M."/>
            <person name="de Vries R.P."/>
            <person name="Ferreira P."/>
            <person name="Findley K."/>
            <person name="Foster B."/>
            <person name="Gaskell J."/>
            <person name="Glotzer D."/>
            <person name="Gorecki P."/>
            <person name="Heitman J."/>
            <person name="Hesse C."/>
            <person name="Hori C."/>
            <person name="Igarashi K."/>
            <person name="Jurgens J.A."/>
            <person name="Kallen N."/>
            <person name="Kersten P."/>
            <person name="Kohler A."/>
            <person name="Kuees U."/>
            <person name="Kumar T.K.A."/>
            <person name="Kuo A."/>
            <person name="LaButti K."/>
            <person name="Larrondo L.F."/>
            <person name="Lindquist E."/>
            <person name="Ling A."/>
            <person name="Lombard V."/>
            <person name="Lucas S."/>
            <person name="Lundell T."/>
            <person name="Martin R."/>
            <person name="McLaughlin D.J."/>
            <person name="Morgenstern I."/>
            <person name="Morin E."/>
            <person name="Murat C."/>
            <person name="Nagy L.G."/>
            <person name="Nolan M."/>
            <person name="Ohm R.A."/>
            <person name="Patyshakuliyeva A."/>
            <person name="Rokas A."/>
            <person name="Ruiz-Duenas F.J."/>
            <person name="Sabat G."/>
            <person name="Salamov A."/>
            <person name="Samejima M."/>
            <person name="Schmutz J."/>
            <person name="Slot J.C."/>
            <person name="St John F."/>
            <person name="Stenlid J."/>
            <person name="Sun H."/>
            <person name="Sun S."/>
            <person name="Syed K."/>
            <person name="Tsang A."/>
            <person name="Wiebenga A."/>
            <person name="Young D."/>
            <person name="Pisabarro A."/>
            <person name="Eastwood D.C."/>
            <person name="Martin F."/>
            <person name="Cullen D."/>
            <person name="Grigoriev I.V."/>
            <person name="Hibbett D.S."/>
        </authorList>
    </citation>
    <scope>NUCLEOTIDE SEQUENCE</scope>
    <source>
        <strain evidence="4">FP-58527</strain>
    </source>
</reference>
<name>S8FKV1_FOMSC</name>
<feature type="region of interest" description="Disordered" evidence="1">
    <location>
        <begin position="1"/>
        <end position="93"/>
    </location>
</feature>